<comment type="caution">
    <text evidence="1">The sequence shown here is derived from an EMBL/GenBank/DDBJ whole genome shotgun (WGS) entry which is preliminary data.</text>
</comment>
<keyword evidence="2" id="KW-1185">Reference proteome</keyword>
<dbReference type="Proteomes" id="UP000053237">
    <property type="component" value="Unassembled WGS sequence"/>
</dbReference>
<dbReference type="OrthoDB" id="185175at2759"/>
<accession>A0A024G0J3</accession>
<evidence type="ECO:0000313" key="1">
    <source>
        <dbReference type="EMBL" id="CCI39825.1"/>
    </source>
</evidence>
<dbReference type="InParanoid" id="A0A024G0J3"/>
<sequence length="210" mass="23974">MADFAGYLLLHDGARAADPLYFEVENGFLRYFVHKNGQMVGQAALTKHRVTVKALQGLSSPNRFLLELRPVYSMHDRNRPENARRTMLILSAACKESQAQWTEALKLWRRRFWKQPVLIQNTKNELGELREIMSKYRLEARLTKFVKEKKPSDFVHVNPAVTEKPMEKQQATVTKKGTRISNSAQAALQFLSGTSRFSKLGPWTPTAIAA</sequence>
<evidence type="ECO:0008006" key="3">
    <source>
        <dbReference type="Google" id="ProtNLM"/>
    </source>
</evidence>
<organism evidence="1 2">
    <name type="scientific">Albugo candida</name>
    <dbReference type="NCBI Taxonomy" id="65357"/>
    <lineage>
        <taxon>Eukaryota</taxon>
        <taxon>Sar</taxon>
        <taxon>Stramenopiles</taxon>
        <taxon>Oomycota</taxon>
        <taxon>Peronosporomycetes</taxon>
        <taxon>Albuginales</taxon>
        <taxon>Albuginaceae</taxon>
        <taxon>Albugo</taxon>
    </lineage>
</organism>
<evidence type="ECO:0000313" key="2">
    <source>
        <dbReference type="Proteomes" id="UP000053237"/>
    </source>
</evidence>
<name>A0A024G0J3_9STRA</name>
<gene>
    <name evidence="1" type="ORF">BN9_006080</name>
</gene>
<protein>
    <recommendedName>
        <fullName evidence="3">PH domain-containing protein</fullName>
    </recommendedName>
</protein>
<dbReference type="EMBL" id="CAIX01000003">
    <property type="protein sequence ID" value="CCI39825.1"/>
    <property type="molecule type" value="Genomic_DNA"/>
</dbReference>
<reference evidence="1 2" key="1">
    <citation type="submission" date="2012-05" db="EMBL/GenBank/DDBJ databases">
        <title>Recombination and specialization in a pathogen metapopulation.</title>
        <authorList>
            <person name="Gardiner A."/>
            <person name="Kemen E."/>
            <person name="Schultz-Larsen T."/>
            <person name="MacLean D."/>
            <person name="Van Oosterhout C."/>
            <person name="Jones J.D.G."/>
        </authorList>
    </citation>
    <scope>NUCLEOTIDE SEQUENCE [LARGE SCALE GENOMIC DNA]</scope>
    <source>
        <strain evidence="1 2">Ac Nc2</strain>
    </source>
</reference>
<proteinExistence type="predicted"/>
<dbReference type="AlphaFoldDB" id="A0A024G0J3"/>